<dbReference type="Proteomes" id="UP000623129">
    <property type="component" value="Unassembled WGS sequence"/>
</dbReference>
<reference evidence="7" key="1">
    <citation type="submission" date="2020-01" db="EMBL/GenBank/DDBJ databases">
        <title>Genome sequence of Kobresia littledalei, the first chromosome-level genome in the family Cyperaceae.</title>
        <authorList>
            <person name="Qu G."/>
        </authorList>
    </citation>
    <scope>NUCLEOTIDE SEQUENCE</scope>
    <source>
        <strain evidence="7">C.B.Clarke</strain>
        <tissue evidence="7">Leaf</tissue>
    </source>
</reference>
<dbReference type="OrthoDB" id="10259687at2759"/>
<gene>
    <name evidence="7" type="ORF">FCM35_KLT03326</name>
</gene>
<dbReference type="PROSITE" id="PS50102">
    <property type="entry name" value="RRM"/>
    <property type="match status" value="1"/>
</dbReference>
<dbReference type="SUPFAM" id="SSF54928">
    <property type="entry name" value="RNA-binding domain, RBD"/>
    <property type="match status" value="1"/>
</dbReference>
<dbReference type="InterPro" id="IPR052285">
    <property type="entry name" value="NEXT_complex_subunit"/>
</dbReference>
<proteinExistence type="predicted"/>
<evidence type="ECO:0000313" key="7">
    <source>
        <dbReference type="EMBL" id="KAF3331920.1"/>
    </source>
</evidence>
<dbReference type="PANTHER" id="PTHR13798">
    <property type="entry name" value="RNA BINDING MOTIF RBM PROTEIN -RELATED"/>
    <property type="match status" value="1"/>
</dbReference>
<dbReference type="PANTHER" id="PTHR13798:SF11">
    <property type="entry name" value="RNA-BINDING PROTEIN 7-RELATED"/>
    <property type="match status" value="1"/>
</dbReference>
<evidence type="ECO:0000313" key="8">
    <source>
        <dbReference type="Proteomes" id="UP000623129"/>
    </source>
</evidence>
<dbReference type="InterPro" id="IPR000504">
    <property type="entry name" value="RRM_dom"/>
</dbReference>
<evidence type="ECO:0000256" key="5">
    <source>
        <dbReference type="SAM" id="MobiDB-lite"/>
    </source>
</evidence>
<dbReference type="InterPro" id="IPR035979">
    <property type="entry name" value="RBD_domain_sf"/>
</dbReference>
<feature type="compositionally biased region" description="Low complexity" evidence="5">
    <location>
        <begin position="106"/>
        <end position="117"/>
    </location>
</feature>
<feature type="domain" description="RRM" evidence="6">
    <location>
        <begin position="7"/>
        <end position="86"/>
    </location>
</feature>
<keyword evidence="8" id="KW-1185">Reference proteome</keyword>
<dbReference type="GO" id="GO:0005654">
    <property type="term" value="C:nucleoplasm"/>
    <property type="evidence" value="ECO:0007669"/>
    <property type="project" value="UniProtKB-SubCell"/>
</dbReference>
<evidence type="ECO:0000256" key="1">
    <source>
        <dbReference type="ARBA" id="ARBA00004642"/>
    </source>
</evidence>
<feature type="region of interest" description="Disordered" evidence="5">
    <location>
        <begin position="85"/>
        <end position="118"/>
    </location>
</feature>
<dbReference type="InterPro" id="IPR012677">
    <property type="entry name" value="Nucleotide-bd_a/b_plait_sf"/>
</dbReference>
<sequence length="132" mass="14610">MSRNTPSTVYIGNLDERVSEKVLYEIMIQAGRLVDLHMPRDKETNKHKGYAFAEYESPEIADYAIHLFSGLVRLYNRPARFAMSGQDRQSAVGSTPPVTPPMTPGSSSPEVQSPASSRVGRIITANRMLARA</sequence>
<dbReference type="GO" id="GO:0003723">
    <property type="term" value="F:RNA binding"/>
    <property type="evidence" value="ECO:0007669"/>
    <property type="project" value="UniProtKB-UniRule"/>
</dbReference>
<name>A0A833VLW3_9POAL</name>
<keyword evidence="3" id="KW-0539">Nucleus</keyword>
<evidence type="ECO:0000256" key="2">
    <source>
        <dbReference type="ARBA" id="ARBA00022884"/>
    </source>
</evidence>
<dbReference type="AlphaFoldDB" id="A0A833VLW3"/>
<dbReference type="SMART" id="SM00360">
    <property type="entry name" value="RRM"/>
    <property type="match status" value="1"/>
</dbReference>
<evidence type="ECO:0000259" key="6">
    <source>
        <dbReference type="PROSITE" id="PS50102"/>
    </source>
</evidence>
<dbReference type="Gene3D" id="3.30.70.330">
    <property type="match status" value="1"/>
</dbReference>
<evidence type="ECO:0000256" key="3">
    <source>
        <dbReference type="ARBA" id="ARBA00023242"/>
    </source>
</evidence>
<evidence type="ECO:0000256" key="4">
    <source>
        <dbReference type="PROSITE-ProRule" id="PRU00176"/>
    </source>
</evidence>
<dbReference type="InterPro" id="IPR034158">
    <property type="entry name" value="SF3B4_RRM1"/>
</dbReference>
<dbReference type="CDD" id="cd12334">
    <property type="entry name" value="RRM1_SF3B4"/>
    <property type="match status" value="1"/>
</dbReference>
<dbReference type="EMBL" id="SWLB01000012">
    <property type="protein sequence ID" value="KAF3331920.1"/>
    <property type="molecule type" value="Genomic_DNA"/>
</dbReference>
<comment type="subcellular location">
    <subcellularLocation>
        <location evidence="1">Nucleus</location>
        <location evidence="1">Nucleoplasm</location>
    </subcellularLocation>
</comment>
<organism evidence="7 8">
    <name type="scientific">Carex littledalei</name>
    <dbReference type="NCBI Taxonomy" id="544730"/>
    <lineage>
        <taxon>Eukaryota</taxon>
        <taxon>Viridiplantae</taxon>
        <taxon>Streptophyta</taxon>
        <taxon>Embryophyta</taxon>
        <taxon>Tracheophyta</taxon>
        <taxon>Spermatophyta</taxon>
        <taxon>Magnoliopsida</taxon>
        <taxon>Liliopsida</taxon>
        <taxon>Poales</taxon>
        <taxon>Cyperaceae</taxon>
        <taxon>Cyperoideae</taxon>
        <taxon>Cariceae</taxon>
        <taxon>Carex</taxon>
        <taxon>Carex subgen. Euthyceras</taxon>
    </lineage>
</organism>
<dbReference type="Pfam" id="PF00076">
    <property type="entry name" value="RRM_1"/>
    <property type="match status" value="1"/>
</dbReference>
<keyword evidence="2 4" id="KW-0694">RNA-binding</keyword>
<protein>
    <submittedName>
        <fullName evidence="7">RNA-binding protein 7</fullName>
    </submittedName>
</protein>
<comment type="caution">
    <text evidence="7">The sequence shown here is derived from an EMBL/GenBank/DDBJ whole genome shotgun (WGS) entry which is preliminary data.</text>
</comment>
<accession>A0A833VLW3</accession>